<gene>
    <name evidence="15" type="ORF">SNE40_014720</name>
</gene>
<dbReference type="InterPro" id="IPR023214">
    <property type="entry name" value="HAD_sf"/>
</dbReference>
<evidence type="ECO:0000313" key="15">
    <source>
        <dbReference type="EMBL" id="KAK6176433.1"/>
    </source>
</evidence>
<comment type="similarity">
    <text evidence="4">Belongs to the HAD-like hydrolase superfamily.</text>
</comment>
<evidence type="ECO:0000313" key="16">
    <source>
        <dbReference type="Proteomes" id="UP001347796"/>
    </source>
</evidence>
<keyword evidence="16" id="KW-1185">Reference proteome</keyword>
<dbReference type="EC" id="3.6.1.1" evidence="5"/>
<evidence type="ECO:0000256" key="14">
    <source>
        <dbReference type="ARBA" id="ARBA00047820"/>
    </source>
</evidence>
<accession>A0AAN8JIK3</accession>
<dbReference type="FunFam" id="3.40.50.1000:FF:000051">
    <property type="entry name" value="Phospholysine phosphohistidine inorganic pyrophosphate phosphatase"/>
    <property type="match status" value="1"/>
</dbReference>
<dbReference type="PANTHER" id="PTHR19288:SF46">
    <property type="entry name" value="HALOACID DEHALOGENASE-LIKE HYDROLASE DOMAIN-CONTAINING PROTEIN 2"/>
    <property type="match status" value="1"/>
</dbReference>
<evidence type="ECO:0000256" key="9">
    <source>
        <dbReference type="ARBA" id="ARBA00022842"/>
    </source>
</evidence>
<evidence type="ECO:0000256" key="7">
    <source>
        <dbReference type="ARBA" id="ARBA00022723"/>
    </source>
</evidence>
<evidence type="ECO:0000256" key="5">
    <source>
        <dbReference type="ARBA" id="ARBA00012146"/>
    </source>
</evidence>
<dbReference type="Gene3D" id="3.40.50.1000">
    <property type="entry name" value="HAD superfamily/HAD-like"/>
    <property type="match status" value="2"/>
</dbReference>
<dbReference type="Pfam" id="PF13242">
    <property type="entry name" value="Hydrolase_like"/>
    <property type="match status" value="1"/>
</dbReference>
<keyword evidence="9" id="KW-0460">Magnesium</keyword>
<keyword evidence="10" id="KW-0539">Nucleus</keyword>
<name>A0AAN8JIK3_PATCE</name>
<dbReference type="InterPro" id="IPR006355">
    <property type="entry name" value="LHPP/HDHD2"/>
</dbReference>
<keyword evidence="6" id="KW-0963">Cytoplasm</keyword>
<keyword evidence="7" id="KW-0479">Metal-binding</keyword>
<dbReference type="GO" id="GO:0005737">
    <property type="term" value="C:cytoplasm"/>
    <property type="evidence" value="ECO:0007669"/>
    <property type="project" value="UniProtKB-SubCell"/>
</dbReference>
<evidence type="ECO:0000256" key="6">
    <source>
        <dbReference type="ARBA" id="ARBA00022490"/>
    </source>
</evidence>
<dbReference type="InterPro" id="IPR036412">
    <property type="entry name" value="HAD-like_sf"/>
</dbReference>
<proteinExistence type="inferred from homology"/>
<dbReference type="Proteomes" id="UP001347796">
    <property type="component" value="Unassembled WGS sequence"/>
</dbReference>
<dbReference type="InterPro" id="IPR006357">
    <property type="entry name" value="HAD-SF_hydro_IIA"/>
</dbReference>
<protein>
    <recommendedName>
        <fullName evidence="13">Haloacid dehalogenase-like hydrolase domain-containing protein 2</fullName>
        <ecNumber evidence="5">3.6.1.1</ecNumber>
    </recommendedName>
    <alternativeName>
        <fullName evidence="12">Phospholysine phosphohistidine inorganic pyrophosphate phosphatase</fullName>
    </alternativeName>
</protein>
<evidence type="ECO:0000256" key="1">
    <source>
        <dbReference type="ARBA" id="ARBA00001946"/>
    </source>
</evidence>
<evidence type="ECO:0000256" key="10">
    <source>
        <dbReference type="ARBA" id="ARBA00023242"/>
    </source>
</evidence>
<evidence type="ECO:0000256" key="2">
    <source>
        <dbReference type="ARBA" id="ARBA00004123"/>
    </source>
</evidence>
<comment type="catalytic activity">
    <reaction evidence="14">
        <text>diphosphate + H2O = 2 phosphate + H(+)</text>
        <dbReference type="Rhea" id="RHEA:24576"/>
        <dbReference type="ChEBI" id="CHEBI:15377"/>
        <dbReference type="ChEBI" id="CHEBI:15378"/>
        <dbReference type="ChEBI" id="CHEBI:33019"/>
        <dbReference type="ChEBI" id="CHEBI:43474"/>
        <dbReference type="EC" id="3.6.1.1"/>
    </reaction>
</comment>
<sequence length="262" mass="28799">MTSPSKITVLIDLSGTIHVEDKEIEGSISALEKLRKSKINFKFVTNTTKESKRILLQRLTSIGFSIGENEIFTSLTAAHDTLKARELRPFLLIDNKALEDFVDLHKENPNCVVVGLAPDKFSYKCMNEAFKLLLTGAPLIAVHKSRYYKTKAGLALGPGPFISGLEYSSGIKAEIIGKPSAEFFKSAVKEFKSEPKDCYMVGDDVRDDIGGSQAIGMKGLLVRSGKYRPGDENKIDPPPYNVVNNFSEAVEIILTDLIAPSL</sequence>
<organism evidence="15 16">
    <name type="scientific">Patella caerulea</name>
    <name type="common">Rayed Mediterranean limpet</name>
    <dbReference type="NCBI Taxonomy" id="87958"/>
    <lineage>
        <taxon>Eukaryota</taxon>
        <taxon>Metazoa</taxon>
        <taxon>Spiralia</taxon>
        <taxon>Lophotrochozoa</taxon>
        <taxon>Mollusca</taxon>
        <taxon>Gastropoda</taxon>
        <taxon>Patellogastropoda</taxon>
        <taxon>Patelloidea</taxon>
        <taxon>Patellidae</taxon>
        <taxon>Patella</taxon>
    </lineage>
</organism>
<evidence type="ECO:0000256" key="8">
    <source>
        <dbReference type="ARBA" id="ARBA00022801"/>
    </source>
</evidence>
<evidence type="ECO:0000256" key="11">
    <source>
        <dbReference type="ARBA" id="ARBA00037258"/>
    </source>
</evidence>
<dbReference type="EMBL" id="JAZGQO010000010">
    <property type="protein sequence ID" value="KAK6176433.1"/>
    <property type="molecule type" value="Genomic_DNA"/>
</dbReference>
<evidence type="ECO:0000256" key="4">
    <source>
        <dbReference type="ARBA" id="ARBA00007958"/>
    </source>
</evidence>
<dbReference type="CDD" id="cd07509">
    <property type="entry name" value="HAD_PPase"/>
    <property type="match status" value="1"/>
</dbReference>
<comment type="subcellular location">
    <subcellularLocation>
        <location evidence="3">Cytoplasm</location>
    </subcellularLocation>
    <subcellularLocation>
        <location evidence="2">Nucleus</location>
    </subcellularLocation>
</comment>
<dbReference type="NCBIfam" id="TIGR01460">
    <property type="entry name" value="HAD-SF-IIA"/>
    <property type="match status" value="1"/>
</dbReference>
<evidence type="ECO:0000256" key="3">
    <source>
        <dbReference type="ARBA" id="ARBA00004496"/>
    </source>
</evidence>
<comment type="caution">
    <text evidence="15">The sequence shown here is derived from an EMBL/GenBank/DDBJ whole genome shotgun (WGS) entry which is preliminary data.</text>
</comment>
<comment type="cofactor">
    <cofactor evidence="1">
        <name>Mg(2+)</name>
        <dbReference type="ChEBI" id="CHEBI:18420"/>
    </cofactor>
</comment>
<dbReference type="GO" id="GO:0004427">
    <property type="term" value="F:inorganic diphosphate phosphatase activity"/>
    <property type="evidence" value="ECO:0007669"/>
    <property type="project" value="UniProtKB-EC"/>
</dbReference>
<reference evidence="15 16" key="1">
    <citation type="submission" date="2024-01" db="EMBL/GenBank/DDBJ databases">
        <title>The genome of the rayed Mediterranean limpet Patella caerulea (Linnaeus, 1758).</title>
        <authorList>
            <person name="Anh-Thu Weber A."/>
            <person name="Halstead-Nussloch G."/>
        </authorList>
    </citation>
    <scope>NUCLEOTIDE SEQUENCE [LARGE SCALE GENOMIC DNA]</scope>
    <source>
        <strain evidence="15">AATW-2023a</strain>
        <tissue evidence="15">Whole specimen</tissue>
    </source>
</reference>
<evidence type="ECO:0000256" key="13">
    <source>
        <dbReference type="ARBA" id="ARBA00039666"/>
    </source>
</evidence>
<dbReference type="GO" id="GO:0046872">
    <property type="term" value="F:metal ion binding"/>
    <property type="evidence" value="ECO:0007669"/>
    <property type="project" value="UniProtKB-KW"/>
</dbReference>
<evidence type="ECO:0000256" key="12">
    <source>
        <dbReference type="ARBA" id="ARBA00039357"/>
    </source>
</evidence>
<dbReference type="AlphaFoldDB" id="A0AAN8JIK3"/>
<dbReference type="Pfam" id="PF13344">
    <property type="entry name" value="Hydrolase_6"/>
    <property type="match status" value="1"/>
</dbReference>
<dbReference type="PANTHER" id="PTHR19288">
    <property type="entry name" value="4-NITROPHENYLPHOSPHATASE-RELATED"/>
    <property type="match status" value="1"/>
</dbReference>
<keyword evidence="8" id="KW-0378">Hydrolase</keyword>
<dbReference type="GO" id="GO:0005634">
    <property type="term" value="C:nucleus"/>
    <property type="evidence" value="ECO:0007669"/>
    <property type="project" value="UniProtKB-SubCell"/>
</dbReference>
<dbReference type="SUPFAM" id="SSF56784">
    <property type="entry name" value="HAD-like"/>
    <property type="match status" value="1"/>
</dbReference>
<dbReference type="NCBIfam" id="TIGR01458">
    <property type="entry name" value="HAD-SF-IIA-hyp3"/>
    <property type="match status" value="1"/>
</dbReference>
<dbReference type="GO" id="GO:0016791">
    <property type="term" value="F:phosphatase activity"/>
    <property type="evidence" value="ECO:0007669"/>
    <property type="project" value="InterPro"/>
</dbReference>
<comment type="function">
    <text evidence="11">Phosphatase that hydrolyzes imidodiphosphate, 3-phosphohistidine and 6-phospholysine. Has broad substrate specificity and can also hydrolyze inorganic diphosphate, but with lower efficiency.</text>
</comment>